<dbReference type="InterPro" id="IPR029068">
    <property type="entry name" value="Glyas_Bleomycin-R_OHBP_Dase"/>
</dbReference>
<feature type="domain" description="VOC" evidence="1">
    <location>
        <begin position="35"/>
        <end position="148"/>
    </location>
</feature>
<name>A0ABP7JEN8_9ACTN</name>
<reference evidence="3" key="1">
    <citation type="journal article" date="2019" name="Int. J. Syst. Evol. Microbiol.">
        <title>The Global Catalogue of Microorganisms (GCM) 10K type strain sequencing project: providing services to taxonomists for standard genome sequencing and annotation.</title>
        <authorList>
            <consortium name="The Broad Institute Genomics Platform"/>
            <consortium name="The Broad Institute Genome Sequencing Center for Infectious Disease"/>
            <person name="Wu L."/>
            <person name="Ma J."/>
        </authorList>
    </citation>
    <scope>NUCLEOTIDE SEQUENCE [LARGE SCALE GENOMIC DNA]</scope>
    <source>
        <strain evidence="3">JCM 17138</strain>
    </source>
</reference>
<dbReference type="EMBL" id="BAABDE010000039">
    <property type="protein sequence ID" value="GAA3841399.1"/>
    <property type="molecule type" value="Genomic_DNA"/>
</dbReference>
<dbReference type="PROSITE" id="PS51819">
    <property type="entry name" value="VOC"/>
    <property type="match status" value="1"/>
</dbReference>
<evidence type="ECO:0000313" key="2">
    <source>
        <dbReference type="EMBL" id="GAA3841399.1"/>
    </source>
</evidence>
<dbReference type="CDD" id="cd06587">
    <property type="entry name" value="VOC"/>
    <property type="match status" value="1"/>
</dbReference>
<keyword evidence="3" id="KW-1185">Reference proteome</keyword>
<evidence type="ECO:0000259" key="1">
    <source>
        <dbReference type="PROSITE" id="PS51819"/>
    </source>
</evidence>
<accession>A0ABP7JEN8</accession>
<dbReference type="Pfam" id="PF00903">
    <property type="entry name" value="Glyoxalase"/>
    <property type="match status" value="1"/>
</dbReference>
<dbReference type="Proteomes" id="UP001501009">
    <property type="component" value="Unassembled WGS sequence"/>
</dbReference>
<gene>
    <name evidence="2" type="ORF">GCM10022403_087020</name>
</gene>
<dbReference type="Gene3D" id="3.10.180.10">
    <property type="entry name" value="2,3-Dihydroxybiphenyl 1,2-Dioxygenase, domain 1"/>
    <property type="match status" value="1"/>
</dbReference>
<dbReference type="InterPro" id="IPR004360">
    <property type="entry name" value="Glyas_Fos-R_dOase_dom"/>
</dbReference>
<sequence length="149" mass="15306">MTTGNAVAARLAGSPATGVSTNRLASDSSAAPTGTIIMVKLYVGTLDAGEAFYGRVFGAKFAVAQGETAHVVVFPNGGPGLVLLKRGPHDWKKKGSFIIQVPDLDIAKARAVANGATVQGEFEGGPDGQSRSVDVLDPWGNQVEILQTG</sequence>
<comment type="caution">
    <text evidence="2">The sequence shown here is derived from an EMBL/GenBank/DDBJ whole genome shotgun (WGS) entry which is preliminary data.</text>
</comment>
<proteinExistence type="predicted"/>
<dbReference type="InterPro" id="IPR037523">
    <property type="entry name" value="VOC_core"/>
</dbReference>
<dbReference type="SUPFAM" id="SSF54593">
    <property type="entry name" value="Glyoxalase/Bleomycin resistance protein/Dihydroxybiphenyl dioxygenase"/>
    <property type="match status" value="1"/>
</dbReference>
<organism evidence="2 3">
    <name type="scientific">Streptomyces coacervatus</name>
    <dbReference type="NCBI Taxonomy" id="647381"/>
    <lineage>
        <taxon>Bacteria</taxon>
        <taxon>Bacillati</taxon>
        <taxon>Actinomycetota</taxon>
        <taxon>Actinomycetes</taxon>
        <taxon>Kitasatosporales</taxon>
        <taxon>Streptomycetaceae</taxon>
        <taxon>Streptomyces</taxon>
    </lineage>
</organism>
<protein>
    <recommendedName>
        <fullName evidence="1">VOC domain-containing protein</fullName>
    </recommendedName>
</protein>
<dbReference type="RefSeq" id="WP_275768971.1">
    <property type="nucleotide sequence ID" value="NZ_BAABDE010000039.1"/>
</dbReference>
<evidence type="ECO:0000313" key="3">
    <source>
        <dbReference type="Proteomes" id="UP001501009"/>
    </source>
</evidence>